<dbReference type="Gene3D" id="3.40.50.300">
    <property type="entry name" value="P-loop containing nucleotide triphosphate hydrolases"/>
    <property type="match status" value="2"/>
</dbReference>
<dbReference type="RefSeq" id="WP_067062981.1">
    <property type="nucleotide sequence ID" value="NZ_CP014699.1"/>
</dbReference>
<dbReference type="EMBL" id="CP014699">
    <property type="protein sequence ID" value="AND79647.1"/>
    <property type="molecule type" value="Genomic_DNA"/>
</dbReference>
<keyword evidence="8" id="KW-1185">Reference proteome</keyword>
<feature type="domain" description="Helicase C-terminal" evidence="6">
    <location>
        <begin position="218"/>
        <end position="361"/>
    </location>
</feature>
<dbReference type="STRING" id="1811193.A0O21_06235"/>
<evidence type="ECO:0000256" key="4">
    <source>
        <dbReference type="ARBA" id="ARBA00022840"/>
    </source>
</evidence>
<dbReference type="Pfam" id="PF00270">
    <property type="entry name" value="DEAD"/>
    <property type="match status" value="1"/>
</dbReference>
<protein>
    <submittedName>
        <fullName evidence="7">RNA helicase</fullName>
    </submittedName>
</protein>
<dbReference type="AlphaFoldDB" id="A0A172Q897"/>
<dbReference type="CDD" id="cd18787">
    <property type="entry name" value="SF2_C_DEAD"/>
    <property type="match status" value="1"/>
</dbReference>
<organism evidence="7 8">
    <name type="scientific">Streptococcus pantholopis</name>
    <dbReference type="NCBI Taxonomy" id="1811193"/>
    <lineage>
        <taxon>Bacteria</taxon>
        <taxon>Bacillati</taxon>
        <taxon>Bacillota</taxon>
        <taxon>Bacilli</taxon>
        <taxon>Lactobacillales</taxon>
        <taxon>Streptococcaceae</taxon>
        <taxon>Streptococcus</taxon>
    </lineage>
</organism>
<dbReference type="InterPro" id="IPR014001">
    <property type="entry name" value="Helicase_ATP-bd"/>
</dbReference>
<keyword evidence="4" id="KW-0067">ATP-binding</keyword>
<keyword evidence="3 7" id="KW-0347">Helicase</keyword>
<dbReference type="InterPro" id="IPR044742">
    <property type="entry name" value="DEAD/DEAH_RhlB"/>
</dbReference>
<dbReference type="GO" id="GO:0009409">
    <property type="term" value="P:response to cold"/>
    <property type="evidence" value="ECO:0007669"/>
    <property type="project" value="TreeGrafter"/>
</dbReference>
<keyword evidence="2" id="KW-0378">Hydrolase</keyword>
<dbReference type="SMART" id="SM00487">
    <property type="entry name" value="DEXDc"/>
    <property type="match status" value="1"/>
</dbReference>
<dbReference type="InterPro" id="IPR027417">
    <property type="entry name" value="P-loop_NTPase"/>
</dbReference>
<reference evidence="7 8" key="1">
    <citation type="journal article" date="2016" name="Int. J. Syst. Evol. Microbiol.">
        <title>Streptococcuspantholopis sp. nov., isolated from faeces of the Tibetan antelope (Pantholops hodgsonii).</title>
        <authorList>
            <person name="Bai X."/>
            <person name="Xiong Y."/>
            <person name="Lu S."/>
            <person name="Jin D."/>
            <person name="Lai X."/>
            <person name="Yang J."/>
            <person name="Niu L."/>
            <person name="Hu S."/>
            <person name="Meng X."/>
            <person name="Pu J."/>
            <person name="Ye C."/>
            <person name="Xu J."/>
        </authorList>
    </citation>
    <scope>NUCLEOTIDE SEQUENCE [LARGE SCALE GENOMIC DNA]</scope>
    <source>
        <strain evidence="7 8">TA 26</strain>
    </source>
</reference>
<evidence type="ECO:0000313" key="7">
    <source>
        <dbReference type="EMBL" id="AND79647.1"/>
    </source>
</evidence>
<dbReference type="SUPFAM" id="SSF52540">
    <property type="entry name" value="P-loop containing nucleoside triphosphate hydrolases"/>
    <property type="match status" value="1"/>
</dbReference>
<name>A0A172Q897_9STRE</name>
<dbReference type="GO" id="GO:0016787">
    <property type="term" value="F:hydrolase activity"/>
    <property type="evidence" value="ECO:0007669"/>
    <property type="project" value="UniProtKB-KW"/>
</dbReference>
<keyword evidence="1" id="KW-0547">Nucleotide-binding</keyword>
<gene>
    <name evidence="7" type="ORF">A0O21_06235</name>
</gene>
<evidence type="ECO:0000256" key="1">
    <source>
        <dbReference type="ARBA" id="ARBA00022741"/>
    </source>
</evidence>
<dbReference type="GO" id="GO:0033592">
    <property type="term" value="F:RNA strand annealing activity"/>
    <property type="evidence" value="ECO:0007669"/>
    <property type="project" value="TreeGrafter"/>
</dbReference>
<dbReference type="PROSITE" id="PS51192">
    <property type="entry name" value="HELICASE_ATP_BIND_1"/>
    <property type="match status" value="1"/>
</dbReference>
<dbReference type="Proteomes" id="UP000077317">
    <property type="component" value="Chromosome"/>
</dbReference>
<dbReference type="GO" id="GO:0003724">
    <property type="term" value="F:RNA helicase activity"/>
    <property type="evidence" value="ECO:0007669"/>
    <property type="project" value="TreeGrafter"/>
</dbReference>
<evidence type="ECO:0000256" key="3">
    <source>
        <dbReference type="ARBA" id="ARBA00022806"/>
    </source>
</evidence>
<dbReference type="GO" id="GO:0005829">
    <property type="term" value="C:cytosol"/>
    <property type="evidence" value="ECO:0007669"/>
    <property type="project" value="TreeGrafter"/>
</dbReference>
<dbReference type="GO" id="GO:0005524">
    <property type="term" value="F:ATP binding"/>
    <property type="evidence" value="ECO:0007669"/>
    <property type="project" value="UniProtKB-KW"/>
</dbReference>
<dbReference type="SMART" id="SM00490">
    <property type="entry name" value="HELICc"/>
    <property type="match status" value="1"/>
</dbReference>
<evidence type="ECO:0000259" key="6">
    <source>
        <dbReference type="PROSITE" id="PS51194"/>
    </source>
</evidence>
<dbReference type="OrthoDB" id="9805696at2"/>
<evidence type="ECO:0000259" key="5">
    <source>
        <dbReference type="PROSITE" id="PS51192"/>
    </source>
</evidence>
<dbReference type="PROSITE" id="PS51194">
    <property type="entry name" value="HELICASE_CTER"/>
    <property type="match status" value="1"/>
</dbReference>
<dbReference type="PANTHER" id="PTHR47963">
    <property type="entry name" value="DEAD-BOX ATP-DEPENDENT RNA HELICASE 47, MITOCHONDRIAL"/>
    <property type="match status" value="1"/>
</dbReference>
<accession>A0A172Q897</accession>
<evidence type="ECO:0000313" key="8">
    <source>
        <dbReference type="Proteomes" id="UP000077317"/>
    </source>
</evidence>
<sequence length="361" mass="40924">MISAFPQIWQQKLKENRFTELTPIQKELFDIISQGDNVLGISPTGTGKTLAYLFPSLLKLEKGQAQQLLILAANTELAGQIFKVTKEWAEPLGLRAQLFISGSSQKRQIERLKKGPEILIGTPGRVFELIKLKKIKMMKVDSIILDEYDELLSGSQHSFTDNIIKRAARKQQLIYIGASQPTDKNLLAADTRIIDLSAQIHNHIAHYYIQTDKRSRSELLRKFANIPEFRALVFFNKLSDLGACEERLQYRGAAVASLASDINIKERKAVLEQFKNRELSLLLATDLAARGIDINGLEYVINFETAHDKEVYTHRAGRTGRMGHSGAVITFITHNEELKKLQKFADVSEVYLKNQQLYLKE</sequence>
<feature type="domain" description="Helicase ATP-binding" evidence="5">
    <location>
        <begin position="29"/>
        <end position="198"/>
    </location>
</feature>
<dbReference type="KEGG" id="spat:A0O21_06235"/>
<dbReference type="InterPro" id="IPR001650">
    <property type="entry name" value="Helicase_C-like"/>
</dbReference>
<dbReference type="CDD" id="cd00268">
    <property type="entry name" value="DEADc"/>
    <property type="match status" value="1"/>
</dbReference>
<dbReference type="InterPro" id="IPR011545">
    <property type="entry name" value="DEAD/DEAH_box_helicase_dom"/>
</dbReference>
<proteinExistence type="predicted"/>
<evidence type="ECO:0000256" key="2">
    <source>
        <dbReference type="ARBA" id="ARBA00022801"/>
    </source>
</evidence>
<dbReference type="PANTHER" id="PTHR47963:SF7">
    <property type="entry name" value="ATP-DEPENDENT RNA HELICASE YFML-RELATED"/>
    <property type="match status" value="1"/>
</dbReference>
<dbReference type="Pfam" id="PF00271">
    <property type="entry name" value="Helicase_C"/>
    <property type="match status" value="1"/>
</dbReference>
<dbReference type="InterPro" id="IPR050547">
    <property type="entry name" value="DEAD_box_RNA_helicases"/>
</dbReference>
<dbReference type="GO" id="GO:0005840">
    <property type="term" value="C:ribosome"/>
    <property type="evidence" value="ECO:0007669"/>
    <property type="project" value="TreeGrafter"/>
</dbReference>
<reference evidence="8" key="2">
    <citation type="submission" date="2016-03" db="EMBL/GenBank/DDBJ databases">
        <title>Streptococcus antelopensis sp. nov., isolated from the feces of the Tibetan antelope (Pantholops hodgsonii) in Hoh Xil National Nature Reserve, Qinghai, China.</title>
        <authorList>
            <person name="Bai X."/>
        </authorList>
    </citation>
    <scope>NUCLEOTIDE SEQUENCE [LARGE SCALE GENOMIC DNA]</scope>
    <source>
        <strain evidence="8">TA 26</strain>
    </source>
</reference>